<accession>A0AB34JLL7</accession>
<dbReference type="Pfam" id="PF05686">
    <property type="entry name" value="Glyco_transf_90"/>
    <property type="match status" value="1"/>
</dbReference>
<name>A0AB34JLL7_PRYPA</name>
<dbReference type="GO" id="GO:0016740">
    <property type="term" value="F:transferase activity"/>
    <property type="evidence" value="ECO:0007669"/>
    <property type="project" value="UniProtKB-KW"/>
</dbReference>
<proteinExistence type="inferred from homology"/>
<dbReference type="InterPro" id="IPR051091">
    <property type="entry name" value="O-Glucosyltr/Glycosyltrsf_90"/>
</dbReference>
<dbReference type="EMBL" id="JBGBPQ010000007">
    <property type="protein sequence ID" value="KAL1521641.1"/>
    <property type="molecule type" value="Genomic_DNA"/>
</dbReference>
<keyword evidence="5" id="KW-1185">Reference proteome</keyword>
<dbReference type="InterPro" id="IPR006598">
    <property type="entry name" value="CAP10"/>
</dbReference>
<evidence type="ECO:0000313" key="4">
    <source>
        <dbReference type="EMBL" id="KAL1521641.1"/>
    </source>
</evidence>
<evidence type="ECO:0000313" key="5">
    <source>
        <dbReference type="Proteomes" id="UP001515480"/>
    </source>
</evidence>
<dbReference type="PANTHER" id="PTHR12203:SF35">
    <property type="entry name" value="PROTEIN O-GLUCOSYLTRANSFERASE 1"/>
    <property type="match status" value="1"/>
</dbReference>
<protein>
    <recommendedName>
        <fullName evidence="3">Glycosyl transferase CAP10 domain-containing protein</fullName>
    </recommendedName>
</protein>
<evidence type="ECO:0000259" key="3">
    <source>
        <dbReference type="Pfam" id="PF05686"/>
    </source>
</evidence>
<reference evidence="4 5" key="1">
    <citation type="journal article" date="2024" name="Science">
        <title>Giant polyketide synthase enzymes in the biosynthesis of giant marine polyether toxins.</title>
        <authorList>
            <person name="Fallon T.R."/>
            <person name="Shende V.V."/>
            <person name="Wierzbicki I.H."/>
            <person name="Pendleton A.L."/>
            <person name="Watervoot N.F."/>
            <person name="Auber R.P."/>
            <person name="Gonzalez D.J."/>
            <person name="Wisecaver J.H."/>
            <person name="Moore B.S."/>
        </authorList>
    </citation>
    <scope>NUCLEOTIDE SEQUENCE [LARGE SCALE GENOMIC DNA]</scope>
    <source>
        <strain evidence="4 5">12B1</strain>
    </source>
</reference>
<sequence>MCDAFPQHSRFLAERLRHFEAQLDTAIRRNFSSLSCAPPVWHVRLQLCSNHSSVAELGGDGLHAAHQFKALLLVKAFRKERRRLLCKRCGSDADFTASPILTGSCMQLFLSFNDWTITHTRAMQALLPLGEMCTVPSATGGIPVPDWTFTQYPNINVKWEGTKDSSWEQMWSTLQHQFEHQTVNDRDEVVRWRGRKSQPVFWLAAPLEYRIRRSIAGTYFLEKNDSLAALGLRNDVKIEKDRLSWRDMCRARYQLHVDGYTNAYSLKYRLACGGTILRVQGGNWVAGEDVATCKLVDCKECCEIRACSSVAYFS</sequence>
<feature type="domain" description="Glycosyl transferase CAP10" evidence="3">
    <location>
        <begin position="106"/>
        <end position="280"/>
    </location>
</feature>
<comment type="caution">
    <text evidence="4">The sequence shown here is derived from an EMBL/GenBank/DDBJ whole genome shotgun (WGS) entry which is preliminary data.</text>
</comment>
<evidence type="ECO:0000256" key="1">
    <source>
        <dbReference type="ARBA" id="ARBA00010118"/>
    </source>
</evidence>
<evidence type="ECO:0000256" key="2">
    <source>
        <dbReference type="ARBA" id="ARBA00022679"/>
    </source>
</evidence>
<comment type="similarity">
    <text evidence="1">Belongs to the glycosyltransferase 90 family.</text>
</comment>
<dbReference type="AlphaFoldDB" id="A0AB34JLL7"/>
<gene>
    <name evidence="4" type="ORF">AB1Y20_021298</name>
</gene>
<keyword evidence="2" id="KW-0808">Transferase</keyword>
<dbReference type="PANTHER" id="PTHR12203">
    <property type="entry name" value="KDEL LYS-ASP-GLU-LEU CONTAINING - RELATED"/>
    <property type="match status" value="1"/>
</dbReference>
<dbReference type="Proteomes" id="UP001515480">
    <property type="component" value="Unassembled WGS sequence"/>
</dbReference>
<organism evidence="4 5">
    <name type="scientific">Prymnesium parvum</name>
    <name type="common">Toxic golden alga</name>
    <dbReference type="NCBI Taxonomy" id="97485"/>
    <lineage>
        <taxon>Eukaryota</taxon>
        <taxon>Haptista</taxon>
        <taxon>Haptophyta</taxon>
        <taxon>Prymnesiophyceae</taxon>
        <taxon>Prymnesiales</taxon>
        <taxon>Prymnesiaceae</taxon>
        <taxon>Prymnesium</taxon>
    </lineage>
</organism>